<protein>
    <recommendedName>
        <fullName evidence="4">DUF732 domain-containing protein</fullName>
    </recommendedName>
</protein>
<name>A0A1X1THT8_9MYCO</name>
<evidence type="ECO:0000313" key="3">
    <source>
        <dbReference type="Proteomes" id="UP000193564"/>
    </source>
</evidence>
<evidence type="ECO:0008006" key="4">
    <source>
        <dbReference type="Google" id="ProtNLM"/>
    </source>
</evidence>
<sequence>MIWWPRSADRRPGRSTWAAPGSRYRVTVQHTQRRILPTLFVLSAVVLVAACALTDDVLSRDVTSTAPPPPAARPDEFGDGGSDLPSPPEGVAGQPGAVTVTKPQRHYLDALKAAGVRATTDLRALSIGSAVCQARAAKQNDQAVWEFILPLVRSDVRAARPSSMRTLAKEIDSATADYIRIATERLC</sequence>
<dbReference type="OrthoDB" id="4560359at2"/>
<evidence type="ECO:0000256" key="1">
    <source>
        <dbReference type="SAM" id="MobiDB-lite"/>
    </source>
</evidence>
<comment type="caution">
    <text evidence="2">The sequence shown here is derived from an EMBL/GenBank/DDBJ whole genome shotgun (WGS) entry which is preliminary data.</text>
</comment>
<proteinExistence type="predicted"/>
<organism evidence="2 3">
    <name type="scientific">Mycolicibacterium doricum</name>
    <dbReference type="NCBI Taxonomy" id="126673"/>
    <lineage>
        <taxon>Bacteria</taxon>
        <taxon>Bacillati</taxon>
        <taxon>Actinomycetota</taxon>
        <taxon>Actinomycetes</taxon>
        <taxon>Mycobacteriales</taxon>
        <taxon>Mycobacteriaceae</taxon>
        <taxon>Mycolicibacterium</taxon>
    </lineage>
</organism>
<dbReference type="AlphaFoldDB" id="A0A1X1THT8"/>
<accession>A0A1X1THT8</accession>
<feature type="region of interest" description="Disordered" evidence="1">
    <location>
        <begin position="60"/>
        <end position="96"/>
    </location>
</feature>
<reference evidence="2 3" key="1">
    <citation type="submission" date="2016-01" db="EMBL/GenBank/DDBJ databases">
        <title>The new phylogeny of the genus Mycobacterium.</title>
        <authorList>
            <person name="Tarcisio F."/>
            <person name="Conor M."/>
            <person name="Antonella G."/>
            <person name="Elisabetta G."/>
            <person name="Giulia F.S."/>
            <person name="Sara T."/>
            <person name="Anna F."/>
            <person name="Clotilde B."/>
            <person name="Roberto B."/>
            <person name="Veronica D.S."/>
            <person name="Fabio R."/>
            <person name="Monica P."/>
            <person name="Olivier J."/>
            <person name="Enrico T."/>
            <person name="Nicola S."/>
        </authorList>
    </citation>
    <scope>NUCLEOTIDE SEQUENCE [LARGE SCALE GENOMIC DNA]</scope>
    <source>
        <strain evidence="2 3">DSM 44339</strain>
    </source>
</reference>
<dbReference type="STRING" id="126673.AWC01_04895"/>
<gene>
    <name evidence="2" type="ORF">AWC01_04895</name>
</gene>
<evidence type="ECO:0000313" key="2">
    <source>
        <dbReference type="EMBL" id="ORV44145.1"/>
    </source>
</evidence>
<dbReference type="Proteomes" id="UP000193564">
    <property type="component" value="Unassembled WGS sequence"/>
</dbReference>
<keyword evidence="3" id="KW-1185">Reference proteome</keyword>
<dbReference type="EMBL" id="LQOS01000015">
    <property type="protein sequence ID" value="ORV44145.1"/>
    <property type="molecule type" value="Genomic_DNA"/>
</dbReference>